<feature type="signal peptide" evidence="8">
    <location>
        <begin position="1"/>
        <end position="27"/>
    </location>
</feature>
<evidence type="ECO:0000256" key="1">
    <source>
        <dbReference type="ARBA" id="ARBA00001917"/>
    </source>
</evidence>
<dbReference type="SUPFAM" id="SSF51395">
    <property type="entry name" value="FMN-linked oxidoreductases"/>
    <property type="match status" value="2"/>
</dbReference>
<proteinExistence type="inferred from homology"/>
<feature type="compositionally biased region" description="Low complexity" evidence="7">
    <location>
        <begin position="27"/>
        <end position="37"/>
    </location>
</feature>
<gene>
    <name evidence="10" type="ORF">V5799_006880</name>
</gene>
<dbReference type="Pfam" id="PF01070">
    <property type="entry name" value="FMN_dh"/>
    <property type="match status" value="1"/>
</dbReference>
<dbReference type="PROSITE" id="PS51349">
    <property type="entry name" value="FMN_HYDROXY_ACID_DH_2"/>
    <property type="match status" value="2"/>
</dbReference>
<protein>
    <recommendedName>
        <fullName evidence="2">(S)-2-hydroxy-acid oxidase</fullName>
        <ecNumber evidence="2">1.1.3.15</ecNumber>
    </recommendedName>
</protein>
<organism evidence="10 11">
    <name type="scientific">Amblyomma americanum</name>
    <name type="common">Lone star tick</name>
    <dbReference type="NCBI Taxonomy" id="6943"/>
    <lineage>
        <taxon>Eukaryota</taxon>
        <taxon>Metazoa</taxon>
        <taxon>Ecdysozoa</taxon>
        <taxon>Arthropoda</taxon>
        <taxon>Chelicerata</taxon>
        <taxon>Arachnida</taxon>
        <taxon>Acari</taxon>
        <taxon>Parasitiformes</taxon>
        <taxon>Ixodida</taxon>
        <taxon>Ixodoidea</taxon>
        <taxon>Ixodidae</taxon>
        <taxon>Amblyomminae</taxon>
        <taxon>Amblyomma</taxon>
    </lineage>
</organism>
<dbReference type="PANTHER" id="PTHR10578">
    <property type="entry name" value="S -2-HYDROXY-ACID OXIDASE-RELATED"/>
    <property type="match status" value="1"/>
</dbReference>
<comment type="catalytic activity">
    <reaction evidence="6">
        <text>2-hydroxyoctanoate + O2 = 2-oxooctanoate + H2O2</text>
        <dbReference type="Rhea" id="RHEA:67940"/>
        <dbReference type="ChEBI" id="CHEBI:15379"/>
        <dbReference type="ChEBI" id="CHEBI:16240"/>
        <dbReference type="ChEBI" id="CHEBI:133514"/>
        <dbReference type="ChEBI" id="CHEBI:176689"/>
    </reaction>
    <physiologicalReaction direction="left-to-right" evidence="6">
        <dbReference type="Rhea" id="RHEA:67941"/>
    </physiologicalReaction>
</comment>
<feature type="compositionally biased region" description="Basic and acidic residues" evidence="7">
    <location>
        <begin position="38"/>
        <end position="53"/>
    </location>
</feature>
<comment type="caution">
    <text evidence="10">The sequence shown here is derived from an EMBL/GenBank/DDBJ whole genome shotgun (WGS) entry which is preliminary data.</text>
</comment>
<evidence type="ECO:0000256" key="5">
    <source>
        <dbReference type="ARBA" id="ARBA00029325"/>
    </source>
</evidence>
<dbReference type="CDD" id="cd02809">
    <property type="entry name" value="alpha_hydroxyacid_oxid_FMN"/>
    <property type="match status" value="2"/>
</dbReference>
<dbReference type="InterPro" id="IPR037396">
    <property type="entry name" value="FMN_HAD"/>
</dbReference>
<comment type="similarity">
    <text evidence="4">Belongs to the FMN-dependent alpha-hydroxy acid dehydrogenase family.</text>
</comment>
<evidence type="ECO:0000256" key="4">
    <source>
        <dbReference type="ARBA" id="ARBA00024042"/>
    </source>
</evidence>
<feature type="compositionally biased region" description="Basic and acidic residues" evidence="7">
    <location>
        <begin position="101"/>
        <end position="118"/>
    </location>
</feature>
<keyword evidence="3" id="KW-0560">Oxidoreductase</keyword>
<evidence type="ECO:0000256" key="7">
    <source>
        <dbReference type="SAM" id="MobiDB-lite"/>
    </source>
</evidence>
<evidence type="ECO:0000256" key="3">
    <source>
        <dbReference type="ARBA" id="ARBA00023002"/>
    </source>
</evidence>
<dbReference type="GO" id="GO:0005777">
    <property type="term" value="C:peroxisome"/>
    <property type="evidence" value="ECO:0007669"/>
    <property type="project" value="UniProtKB-ARBA"/>
</dbReference>
<accession>A0AAQ4DV49</accession>
<evidence type="ECO:0000256" key="6">
    <source>
        <dbReference type="ARBA" id="ARBA00029327"/>
    </source>
</evidence>
<dbReference type="Gene3D" id="3.20.20.70">
    <property type="entry name" value="Aldolase class I"/>
    <property type="match status" value="2"/>
</dbReference>
<comment type="cofactor">
    <cofactor evidence="1">
        <name>FMN</name>
        <dbReference type="ChEBI" id="CHEBI:58210"/>
    </cofactor>
</comment>
<dbReference type="GO" id="GO:0010181">
    <property type="term" value="F:FMN binding"/>
    <property type="evidence" value="ECO:0007669"/>
    <property type="project" value="InterPro"/>
</dbReference>
<dbReference type="InterPro" id="IPR000262">
    <property type="entry name" value="FMN-dep_DH"/>
</dbReference>
<dbReference type="InterPro" id="IPR012133">
    <property type="entry name" value="Alpha-hydoxy_acid_DH_FMN"/>
</dbReference>
<dbReference type="Proteomes" id="UP001321473">
    <property type="component" value="Unassembled WGS sequence"/>
</dbReference>
<dbReference type="GO" id="GO:0003973">
    <property type="term" value="F:(S)-2-hydroxy-acid oxidase activity"/>
    <property type="evidence" value="ECO:0007669"/>
    <property type="project" value="UniProtKB-EC"/>
</dbReference>
<dbReference type="PROSITE" id="PS00557">
    <property type="entry name" value="FMN_HYDROXY_ACID_DH_1"/>
    <property type="match status" value="2"/>
</dbReference>
<evidence type="ECO:0000259" key="9">
    <source>
        <dbReference type="PROSITE" id="PS51349"/>
    </source>
</evidence>
<dbReference type="AlphaFoldDB" id="A0AAQ4DV49"/>
<evidence type="ECO:0000256" key="8">
    <source>
        <dbReference type="SAM" id="SignalP"/>
    </source>
</evidence>
<dbReference type="FunFam" id="3.20.20.70:FF:000056">
    <property type="entry name" value="hydroxyacid oxidase 2"/>
    <property type="match status" value="1"/>
</dbReference>
<feature type="region of interest" description="Disordered" evidence="7">
    <location>
        <begin position="27"/>
        <end position="118"/>
    </location>
</feature>
<dbReference type="InterPro" id="IPR008259">
    <property type="entry name" value="FMN_hydac_DH_AS"/>
</dbReference>
<evidence type="ECO:0000313" key="10">
    <source>
        <dbReference type="EMBL" id="KAK8766339.1"/>
    </source>
</evidence>
<dbReference type="InterPro" id="IPR013785">
    <property type="entry name" value="Aldolase_TIM"/>
</dbReference>
<keyword evidence="8" id="KW-0732">Signal</keyword>
<dbReference type="PANTHER" id="PTHR10578:SF146">
    <property type="entry name" value="OXIDASE, PUTATIVE-RELATED"/>
    <property type="match status" value="1"/>
</dbReference>
<keyword evidence="11" id="KW-1185">Reference proteome</keyword>
<feature type="region of interest" description="Disordered" evidence="7">
    <location>
        <begin position="334"/>
        <end position="365"/>
    </location>
</feature>
<feature type="chain" id="PRO_5043042745" description="(S)-2-hydroxy-acid oxidase" evidence="8">
    <location>
        <begin position="28"/>
        <end position="819"/>
    </location>
</feature>
<evidence type="ECO:0000256" key="2">
    <source>
        <dbReference type="ARBA" id="ARBA00013087"/>
    </source>
</evidence>
<dbReference type="EC" id="1.1.3.15" evidence="2"/>
<feature type="domain" description="FMN hydroxy acid dehydrogenase" evidence="9">
    <location>
        <begin position="160"/>
        <end position="523"/>
    </location>
</feature>
<evidence type="ECO:0000313" key="11">
    <source>
        <dbReference type="Proteomes" id="UP001321473"/>
    </source>
</evidence>
<reference evidence="10 11" key="1">
    <citation type="journal article" date="2023" name="Arcadia Sci">
        <title>De novo assembly of a long-read Amblyomma americanum tick genome.</title>
        <authorList>
            <person name="Chou S."/>
            <person name="Poskanzer K.E."/>
            <person name="Rollins M."/>
            <person name="Thuy-Boun P.S."/>
        </authorList>
    </citation>
    <scope>NUCLEOTIDE SEQUENCE [LARGE SCALE GENOMIC DNA]</scope>
    <source>
        <strain evidence="10">F_SG_1</strain>
        <tissue evidence="10">Salivary glands</tissue>
    </source>
</reference>
<comment type="catalytic activity">
    <reaction evidence="5">
        <text>a (2S)-2-hydroxycarboxylate + O2 = a 2-oxocarboxylate + H2O2</text>
        <dbReference type="Rhea" id="RHEA:16789"/>
        <dbReference type="ChEBI" id="CHEBI:15379"/>
        <dbReference type="ChEBI" id="CHEBI:16240"/>
        <dbReference type="ChEBI" id="CHEBI:35179"/>
        <dbReference type="ChEBI" id="CHEBI:58123"/>
        <dbReference type="EC" id="1.1.3.15"/>
    </reaction>
    <physiologicalReaction direction="left-to-right" evidence="5">
        <dbReference type="Rhea" id="RHEA:16790"/>
    </physiologicalReaction>
</comment>
<feature type="domain" description="FMN hydroxy acid dehydrogenase" evidence="9">
    <location>
        <begin position="519"/>
        <end position="786"/>
    </location>
</feature>
<dbReference type="EMBL" id="JARKHS020026436">
    <property type="protein sequence ID" value="KAK8766339.1"/>
    <property type="molecule type" value="Genomic_DNA"/>
</dbReference>
<name>A0AAQ4DV49_AMBAM</name>
<sequence>MRLGKFAALFFVVTCLVLLLQSTNASASQPPRAAAPPVKHDCPLKDNGLESHKSHGPRSHPFKVDAAVPSRRQRRSVEDTPHIETAVTENVGVPQGVNKSHVPEAEPRPQERNSESADDEYAKHLEVVADHLDLDIGLRSDDDFGPSSLEVALSSDVAKVKEHAVITIADVERVARLTLQPQAKRYFFSGADRQQTLKENTAAFRRLRFRPRPLVDVQEVNMTTTVLGQRISMPIGFAPAAMHALAHPHGETGTALAAQEAETVMILSSFSTTKLEDVRMRAPRCLLWFQTYMFRDRALTEWLVKRASRVGYSAIVLTADSPVVGHKLEPVRNRVASPPNTTFANLKGWPQASSSKSNSESTHDKQADEFLSRSVSWDDISWLKRISGLPIVVKGVLTREAAISAYHHGADAIIVSNHGGRQLDGSPASIEALPEIASAVGGRLEIYLDSGVRSGADVAKALSLGARAVFVGRPIVWGLAYDGKQGVDKILEILRSEFQRTLQLLAAEAAGTVMILSTLSTVALEDIRRRAPNCTLWLQTYLYKNRALTEALVKRAVNAGFSAIVLTSDSPVFGHKMKPSKYRFSLPRHLRLDNLARSMAEANAAARTAFDSFMDDLISPSVVWSDIAWLRRVSGVPVVVKGVLTLVTSFCDLIVMRRHALAEAAVNALRSGAAAIIVSNHGGRQLDGTPASIDALPAIAAAVGKRLEVYLDSGVRTGADVAKALALGARAVFVGRPVLWGLAYNGRAGVCTVLDIFRTELERTLKLLGCPDISVLSQEYVVHKDYYSSYHYFNSRCHSTSENDRIDQLNSTMDIKHFR</sequence>
<feature type="compositionally biased region" description="Polar residues" evidence="7">
    <location>
        <begin position="351"/>
        <end position="360"/>
    </location>
</feature>